<sequence>MKFKSQDKQNQLIENISSLHLVIGVDIAQEAHVSRAVSFRGIALGSPLEFGSNHEGFQLFGRWIQDLLNSFNLSKVIVGMEPTGHYWLSLARWLSGQGIEAVLVNPHLVKKNKENRDNTPSKSDRKDALVIADMVKNGYYSPVRFNSEAYEELRILMANRDTVTKRLNSAVNQIHRWVDIVFPELRQVFKILTCTSAIATLRLFPLPMEISKLTTEQVLAGWKQYVKRHTGVETRRAAHYASKMQCWRNSGTPRLQASSEPTA</sequence>
<evidence type="ECO:0000259" key="1">
    <source>
        <dbReference type="Pfam" id="PF01548"/>
    </source>
</evidence>
<name>A0A917FZ97_9BACL</name>
<evidence type="ECO:0000313" key="2">
    <source>
        <dbReference type="EMBL" id="GGG15039.1"/>
    </source>
</evidence>
<evidence type="ECO:0000313" key="3">
    <source>
        <dbReference type="Proteomes" id="UP000637643"/>
    </source>
</evidence>
<dbReference type="EMBL" id="BMKR01000083">
    <property type="protein sequence ID" value="GGG15039.1"/>
    <property type="molecule type" value="Genomic_DNA"/>
</dbReference>
<gene>
    <name evidence="2" type="ORF">GCM10010912_69310</name>
</gene>
<feature type="domain" description="Transposase IS110-like N-terminal" evidence="1">
    <location>
        <begin position="23"/>
        <end position="183"/>
    </location>
</feature>
<accession>A0A917FZ97</accession>
<dbReference type="InterPro" id="IPR047650">
    <property type="entry name" value="Transpos_IS110"/>
</dbReference>
<dbReference type="Pfam" id="PF01548">
    <property type="entry name" value="DEDD_Tnp_IS110"/>
    <property type="match status" value="1"/>
</dbReference>
<dbReference type="GO" id="GO:0003677">
    <property type="term" value="F:DNA binding"/>
    <property type="evidence" value="ECO:0007669"/>
    <property type="project" value="InterPro"/>
</dbReference>
<keyword evidence="3" id="KW-1185">Reference proteome</keyword>
<reference evidence="2" key="1">
    <citation type="journal article" date="2014" name="Int. J. Syst. Evol. Microbiol.">
        <title>Complete genome sequence of Corynebacterium casei LMG S-19264T (=DSM 44701T), isolated from a smear-ripened cheese.</title>
        <authorList>
            <consortium name="US DOE Joint Genome Institute (JGI-PGF)"/>
            <person name="Walter F."/>
            <person name="Albersmeier A."/>
            <person name="Kalinowski J."/>
            <person name="Ruckert C."/>
        </authorList>
    </citation>
    <scope>NUCLEOTIDE SEQUENCE</scope>
    <source>
        <strain evidence="2">CGMCC 1.16134</strain>
    </source>
</reference>
<proteinExistence type="predicted"/>
<organism evidence="2 3">
    <name type="scientific">Paenibacillus albidus</name>
    <dbReference type="NCBI Taxonomy" id="2041023"/>
    <lineage>
        <taxon>Bacteria</taxon>
        <taxon>Bacillati</taxon>
        <taxon>Bacillota</taxon>
        <taxon>Bacilli</taxon>
        <taxon>Bacillales</taxon>
        <taxon>Paenibacillaceae</taxon>
        <taxon>Paenibacillus</taxon>
    </lineage>
</organism>
<dbReference type="AlphaFoldDB" id="A0A917FZ97"/>
<comment type="caution">
    <text evidence="2">The sequence shown here is derived from an EMBL/GenBank/DDBJ whole genome shotgun (WGS) entry which is preliminary data.</text>
</comment>
<dbReference type="PANTHER" id="PTHR33055">
    <property type="entry name" value="TRANSPOSASE FOR INSERTION SEQUENCE ELEMENT IS1111A"/>
    <property type="match status" value="1"/>
</dbReference>
<dbReference type="GO" id="GO:0004803">
    <property type="term" value="F:transposase activity"/>
    <property type="evidence" value="ECO:0007669"/>
    <property type="project" value="InterPro"/>
</dbReference>
<dbReference type="InterPro" id="IPR002525">
    <property type="entry name" value="Transp_IS110-like_N"/>
</dbReference>
<protein>
    <recommendedName>
        <fullName evidence="1">Transposase IS110-like N-terminal domain-containing protein</fullName>
    </recommendedName>
</protein>
<dbReference type="GO" id="GO:0006313">
    <property type="term" value="P:DNA transposition"/>
    <property type="evidence" value="ECO:0007669"/>
    <property type="project" value="InterPro"/>
</dbReference>
<reference evidence="2" key="2">
    <citation type="submission" date="2020-09" db="EMBL/GenBank/DDBJ databases">
        <authorList>
            <person name="Sun Q."/>
            <person name="Zhou Y."/>
        </authorList>
    </citation>
    <scope>NUCLEOTIDE SEQUENCE</scope>
    <source>
        <strain evidence="2">CGMCC 1.16134</strain>
    </source>
</reference>
<dbReference type="Proteomes" id="UP000637643">
    <property type="component" value="Unassembled WGS sequence"/>
</dbReference>